<accession>A0A2G6E0M4</accession>
<dbReference type="InterPro" id="IPR000235">
    <property type="entry name" value="Ribosomal_uS7"/>
</dbReference>
<dbReference type="GO" id="GO:0019843">
    <property type="term" value="F:rRNA binding"/>
    <property type="evidence" value="ECO:0007669"/>
    <property type="project" value="UniProtKB-UniRule"/>
</dbReference>
<proteinExistence type="inferred from homology"/>
<name>A0A2G6E0M4_9BACT</name>
<dbReference type="GO" id="GO:0006412">
    <property type="term" value="P:translation"/>
    <property type="evidence" value="ECO:0007669"/>
    <property type="project" value="UniProtKB-UniRule"/>
</dbReference>
<dbReference type="GO" id="GO:0003735">
    <property type="term" value="F:structural constituent of ribosome"/>
    <property type="evidence" value="ECO:0007669"/>
    <property type="project" value="InterPro"/>
</dbReference>
<sequence>MSRRKLPEKRNVLPDPKFNSALVTKFVNMLMYDGKKSVAESIFYGSLDLIRDRTGNRDVLAVFNKAVSNTKPILEIRSRRVGGSTYQVPVEVRPNRRTTLSMRWIIDAARNRSERTMRERLAGELLDASNNRGIAIKKREDTHRMAEANKAFAHYRW</sequence>
<reference evidence="9 10" key="1">
    <citation type="submission" date="2017-10" db="EMBL/GenBank/DDBJ databases">
        <title>Novel microbial diversity and functional potential in the marine mammal oral microbiome.</title>
        <authorList>
            <person name="Dudek N.K."/>
            <person name="Sun C.L."/>
            <person name="Burstein D."/>
            <person name="Kantor R.S."/>
            <person name="Aliaga Goltsman D.S."/>
            <person name="Bik E.M."/>
            <person name="Thomas B.C."/>
            <person name="Banfield J.F."/>
            <person name="Relman D.A."/>
        </authorList>
    </citation>
    <scope>NUCLEOTIDE SEQUENCE [LARGE SCALE GENOMIC DNA]</scope>
    <source>
        <strain evidence="9">DOLZORAL124_49_17</strain>
    </source>
</reference>
<comment type="subunit">
    <text evidence="6">Part of the 30S ribosomal subunit. Contacts proteins S9 and S11.</text>
</comment>
<dbReference type="GO" id="GO:0015935">
    <property type="term" value="C:small ribosomal subunit"/>
    <property type="evidence" value="ECO:0007669"/>
    <property type="project" value="InterPro"/>
</dbReference>
<evidence type="ECO:0000256" key="5">
    <source>
        <dbReference type="ARBA" id="ARBA00023274"/>
    </source>
</evidence>
<evidence type="ECO:0000256" key="3">
    <source>
        <dbReference type="ARBA" id="ARBA00022884"/>
    </source>
</evidence>
<evidence type="ECO:0000256" key="7">
    <source>
        <dbReference type="RuleBase" id="RU003619"/>
    </source>
</evidence>
<dbReference type="CDD" id="cd14869">
    <property type="entry name" value="uS7_Bacteria"/>
    <property type="match status" value="1"/>
</dbReference>
<dbReference type="InterPro" id="IPR036823">
    <property type="entry name" value="Ribosomal_uS7_dom_sf"/>
</dbReference>
<keyword evidence="2 6" id="KW-0699">rRNA-binding</keyword>
<dbReference type="Pfam" id="PF00177">
    <property type="entry name" value="Ribosomal_S7"/>
    <property type="match status" value="1"/>
</dbReference>
<dbReference type="HAMAP" id="MF_00480_B">
    <property type="entry name" value="Ribosomal_uS7_B"/>
    <property type="match status" value="1"/>
</dbReference>
<dbReference type="InterPro" id="IPR023798">
    <property type="entry name" value="Ribosomal_uS7_dom"/>
</dbReference>
<dbReference type="Proteomes" id="UP000229740">
    <property type="component" value="Unassembled WGS sequence"/>
</dbReference>
<dbReference type="SUPFAM" id="SSF47973">
    <property type="entry name" value="Ribosomal protein S7"/>
    <property type="match status" value="1"/>
</dbReference>
<dbReference type="InterPro" id="IPR020606">
    <property type="entry name" value="Ribosomal_uS7_CS"/>
</dbReference>
<dbReference type="NCBIfam" id="TIGR01029">
    <property type="entry name" value="rpsG_bact"/>
    <property type="match status" value="1"/>
</dbReference>
<feature type="domain" description="Small ribosomal subunit protein uS7" evidence="8">
    <location>
        <begin position="3"/>
        <end position="150"/>
    </location>
</feature>
<evidence type="ECO:0000256" key="4">
    <source>
        <dbReference type="ARBA" id="ARBA00022980"/>
    </source>
</evidence>
<comment type="function">
    <text evidence="6">One of the primary rRNA binding proteins, it binds directly to 16S rRNA where it nucleates assembly of the head domain of the 30S subunit. Is located at the subunit interface close to the decoding center, probably blocks exit of the E-site tRNA.</text>
</comment>
<keyword evidence="5 6" id="KW-0687">Ribonucleoprotein</keyword>
<protein>
    <recommendedName>
        <fullName evidence="6">Small ribosomal subunit protein uS7</fullName>
    </recommendedName>
</protein>
<gene>
    <name evidence="6" type="primary">rpsG</name>
    <name evidence="9" type="ORF">CSB45_15010</name>
</gene>
<evidence type="ECO:0000313" key="9">
    <source>
        <dbReference type="EMBL" id="PID55649.1"/>
    </source>
</evidence>
<keyword evidence="4 6" id="KW-0689">Ribosomal protein</keyword>
<evidence type="ECO:0000259" key="8">
    <source>
        <dbReference type="Pfam" id="PF00177"/>
    </source>
</evidence>
<dbReference type="InterPro" id="IPR005717">
    <property type="entry name" value="Ribosomal_uS7_bac/org-type"/>
</dbReference>
<comment type="caution">
    <text evidence="9">The sequence shown here is derived from an EMBL/GenBank/DDBJ whole genome shotgun (WGS) entry which is preliminary data.</text>
</comment>
<dbReference type="PANTHER" id="PTHR11205">
    <property type="entry name" value="RIBOSOMAL PROTEIN S7"/>
    <property type="match status" value="1"/>
</dbReference>
<evidence type="ECO:0000256" key="2">
    <source>
        <dbReference type="ARBA" id="ARBA00022730"/>
    </source>
</evidence>
<dbReference type="GO" id="GO:0000049">
    <property type="term" value="F:tRNA binding"/>
    <property type="evidence" value="ECO:0007669"/>
    <property type="project" value="UniProtKB-UniRule"/>
</dbReference>
<organism evidence="9 10">
    <name type="scientific">candidate division KSB3 bacterium</name>
    <dbReference type="NCBI Taxonomy" id="2044937"/>
    <lineage>
        <taxon>Bacteria</taxon>
        <taxon>candidate division KSB3</taxon>
    </lineage>
</organism>
<keyword evidence="6" id="KW-0820">tRNA-binding</keyword>
<evidence type="ECO:0000313" key="10">
    <source>
        <dbReference type="Proteomes" id="UP000229740"/>
    </source>
</evidence>
<evidence type="ECO:0000256" key="1">
    <source>
        <dbReference type="ARBA" id="ARBA00007151"/>
    </source>
</evidence>
<dbReference type="PIRSF" id="PIRSF002122">
    <property type="entry name" value="RPS7p_RPS7a_RPS5e_RPS7o"/>
    <property type="match status" value="1"/>
</dbReference>
<dbReference type="EMBL" id="PDPS01000053">
    <property type="protein sequence ID" value="PID55649.1"/>
    <property type="molecule type" value="Genomic_DNA"/>
</dbReference>
<dbReference type="Gene3D" id="1.10.455.10">
    <property type="entry name" value="Ribosomal protein S7 domain"/>
    <property type="match status" value="1"/>
</dbReference>
<dbReference type="PROSITE" id="PS00052">
    <property type="entry name" value="RIBOSOMAL_S7"/>
    <property type="match status" value="1"/>
</dbReference>
<dbReference type="FunFam" id="1.10.455.10:FF:000001">
    <property type="entry name" value="30S ribosomal protein S7"/>
    <property type="match status" value="1"/>
</dbReference>
<dbReference type="AlphaFoldDB" id="A0A2G6E0M4"/>
<keyword evidence="3 6" id="KW-0694">RNA-binding</keyword>
<evidence type="ECO:0000256" key="6">
    <source>
        <dbReference type="HAMAP-Rule" id="MF_00480"/>
    </source>
</evidence>
<comment type="similarity">
    <text evidence="1 6 7">Belongs to the universal ribosomal protein uS7 family.</text>
</comment>